<keyword evidence="7 9" id="KW-0456">Lyase</keyword>
<dbReference type="OrthoDB" id="9804578at2"/>
<dbReference type="CDD" id="cd04724">
    <property type="entry name" value="Tryptophan_synthase_alpha"/>
    <property type="match status" value="1"/>
</dbReference>
<name>A0A0F5I0K8_BACTR</name>
<dbReference type="Gene3D" id="3.20.20.70">
    <property type="entry name" value="Aldolase class I"/>
    <property type="match status" value="1"/>
</dbReference>
<comment type="pathway">
    <text evidence="2 9">Amino-acid biosynthesis; L-tryptophan biosynthesis; L-tryptophan from chorismate: step 5/5.</text>
</comment>
<dbReference type="InterPro" id="IPR011060">
    <property type="entry name" value="RibuloseP-bd_barrel"/>
</dbReference>
<evidence type="ECO:0000256" key="7">
    <source>
        <dbReference type="ARBA" id="ARBA00023239"/>
    </source>
</evidence>
<dbReference type="Pfam" id="PF00290">
    <property type="entry name" value="Trp_syntA"/>
    <property type="match status" value="1"/>
</dbReference>
<dbReference type="PANTHER" id="PTHR43406:SF1">
    <property type="entry name" value="TRYPTOPHAN SYNTHASE ALPHA CHAIN, CHLOROPLASTIC"/>
    <property type="match status" value="1"/>
</dbReference>
<evidence type="ECO:0000256" key="3">
    <source>
        <dbReference type="ARBA" id="ARBA00011270"/>
    </source>
</evidence>
<dbReference type="InterPro" id="IPR013785">
    <property type="entry name" value="Aldolase_TIM"/>
</dbReference>
<dbReference type="NCBIfam" id="TIGR00262">
    <property type="entry name" value="trpA"/>
    <property type="match status" value="1"/>
</dbReference>
<comment type="caution">
    <text evidence="11">The sequence shown here is derived from an EMBL/GenBank/DDBJ whole genome shotgun (WGS) entry which is preliminary data.</text>
</comment>
<evidence type="ECO:0000256" key="1">
    <source>
        <dbReference type="ARBA" id="ARBA00003365"/>
    </source>
</evidence>
<dbReference type="UniPathway" id="UPA00035">
    <property type="reaction ID" value="UER00044"/>
</dbReference>
<organism evidence="11 12">
    <name type="scientific">Bacillus thermotolerans</name>
    <name type="common">Quasibacillus thermotolerans</name>
    <dbReference type="NCBI Taxonomy" id="1221996"/>
    <lineage>
        <taxon>Bacteria</taxon>
        <taxon>Bacillati</taxon>
        <taxon>Bacillota</taxon>
        <taxon>Bacilli</taxon>
        <taxon>Bacillales</taxon>
        <taxon>Bacillaceae</taxon>
        <taxon>Bacillus</taxon>
    </lineage>
</organism>
<dbReference type="EC" id="4.2.1.20" evidence="9"/>
<evidence type="ECO:0000256" key="10">
    <source>
        <dbReference type="RuleBase" id="RU003662"/>
    </source>
</evidence>
<dbReference type="PANTHER" id="PTHR43406">
    <property type="entry name" value="TRYPTOPHAN SYNTHASE, ALPHA CHAIN"/>
    <property type="match status" value="1"/>
</dbReference>
<evidence type="ECO:0000313" key="12">
    <source>
        <dbReference type="Proteomes" id="UP000031563"/>
    </source>
</evidence>
<evidence type="ECO:0000256" key="2">
    <source>
        <dbReference type="ARBA" id="ARBA00004733"/>
    </source>
</evidence>
<dbReference type="HAMAP" id="MF_00131">
    <property type="entry name" value="Trp_synth_alpha"/>
    <property type="match status" value="1"/>
</dbReference>
<dbReference type="SUPFAM" id="SSF51366">
    <property type="entry name" value="Ribulose-phoshate binding barrel"/>
    <property type="match status" value="1"/>
</dbReference>
<dbReference type="GO" id="GO:0005829">
    <property type="term" value="C:cytosol"/>
    <property type="evidence" value="ECO:0007669"/>
    <property type="project" value="TreeGrafter"/>
</dbReference>
<sequence length="261" mass="28453">MSKAKLAKAFQSAEARNEKAFVSYIMAGDGGLNALKDQLLYLQEIGVTAAEVGIPFSDPVADGPVIQEAGKRALAEGVTLKRVLSFLEEYKNSFHIPIVLMTYLNPVFQYGIEAFAEDSQKAGVSGVIVPDMPLEEEKEVREALQERELALIRLVTLTSPEDRIAQITDGAEGFIYAVTVKGTTGVRNSYQDDVGTYLGQIKEKSKIPVLAGFGVSSQEQAAELGKHCDGVIVGSKIVDLFHQGQKEKIKELIPQREARTH</sequence>
<dbReference type="STRING" id="1221996.QY95_02471"/>
<evidence type="ECO:0000256" key="4">
    <source>
        <dbReference type="ARBA" id="ARBA00022605"/>
    </source>
</evidence>
<dbReference type="InterPro" id="IPR002028">
    <property type="entry name" value="Trp_synthase_suA"/>
</dbReference>
<comment type="catalytic activity">
    <reaction evidence="8 9">
        <text>(1S,2R)-1-C-(indol-3-yl)glycerol 3-phosphate + L-serine = D-glyceraldehyde 3-phosphate + L-tryptophan + H2O</text>
        <dbReference type="Rhea" id="RHEA:10532"/>
        <dbReference type="ChEBI" id="CHEBI:15377"/>
        <dbReference type="ChEBI" id="CHEBI:33384"/>
        <dbReference type="ChEBI" id="CHEBI:57912"/>
        <dbReference type="ChEBI" id="CHEBI:58866"/>
        <dbReference type="ChEBI" id="CHEBI:59776"/>
        <dbReference type="EC" id="4.2.1.20"/>
    </reaction>
</comment>
<keyword evidence="12" id="KW-1185">Reference proteome</keyword>
<keyword evidence="5 9" id="KW-0822">Tryptophan biosynthesis</keyword>
<protein>
    <recommendedName>
        <fullName evidence="9">Tryptophan synthase alpha chain</fullName>
        <ecNumber evidence="9">4.2.1.20</ecNumber>
    </recommendedName>
</protein>
<feature type="active site" description="Proton acceptor" evidence="9">
    <location>
        <position position="51"/>
    </location>
</feature>
<gene>
    <name evidence="9" type="primary">trpA</name>
    <name evidence="11" type="ORF">QY95_02471</name>
</gene>
<evidence type="ECO:0000256" key="8">
    <source>
        <dbReference type="ARBA" id="ARBA00049047"/>
    </source>
</evidence>
<comment type="function">
    <text evidence="1 9">The alpha subunit is responsible for the aldol cleavage of indoleglycerol phosphate to indole and glyceraldehyde 3-phosphate.</text>
</comment>
<dbReference type="AlphaFoldDB" id="A0A0F5I0K8"/>
<evidence type="ECO:0000256" key="5">
    <source>
        <dbReference type="ARBA" id="ARBA00022822"/>
    </source>
</evidence>
<evidence type="ECO:0000313" key="11">
    <source>
        <dbReference type="EMBL" id="KKB39031.1"/>
    </source>
</evidence>
<comment type="subunit">
    <text evidence="3 9">Tetramer of two alpha and two beta chains.</text>
</comment>
<feature type="active site" description="Proton acceptor" evidence="9">
    <location>
        <position position="62"/>
    </location>
</feature>
<comment type="similarity">
    <text evidence="9 10">Belongs to the TrpA family.</text>
</comment>
<dbReference type="FunFam" id="3.20.20.70:FF:000037">
    <property type="entry name" value="Tryptophan synthase alpha chain"/>
    <property type="match status" value="1"/>
</dbReference>
<proteinExistence type="inferred from homology"/>
<evidence type="ECO:0000256" key="9">
    <source>
        <dbReference type="HAMAP-Rule" id="MF_00131"/>
    </source>
</evidence>
<dbReference type="EMBL" id="JWIR02000043">
    <property type="protein sequence ID" value="KKB39031.1"/>
    <property type="molecule type" value="Genomic_DNA"/>
</dbReference>
<reference evidence="11" key="1">
    <citation type="submission" date="2015-02" db="EMBL/GenBank/DDBJ databases">
        <title>Genome Assembly of Bacillaceae bacterium MTCC 8252.</title>
        <authorList>
            <person name="Verma A."/>
            <person name="Khatri I."/>
            <person name="Mual P."/>
            <person name="Subramanian S."/>
            <person name="Krishnamurthi S."/>
        </authorList>
    </citation>
    <scope>NUCLEOTIDE SEQUENCE [LARGE SCALE GENOMIC DNA]</scope>
    <source>
        <strain evidence="11">MTCC 8252</strain>
    </source>
</reference>
<keyword evidence="6 9" id="KW-0057">Aromatic amino acid biosynthesis</keyword>
<dbReference type="RefSeq" id="WP_040047894.1">
    <property type="nucleotide sequence ID" value="NZ_JWIR02000043.1"/>
</dbReference>
<keyword evidence="4 9" id="KW-0028">Amino-acid biosynthesis</keyword>
<evidence type="ECO:0000256" key="6">
    <source>
        <dbReference type="ARBA" id="ARBA00023141"/>
    </source>
</evidence>
<dbReference type="GO" id="GO:0004834">
    <property type="term" value="F:tryptophan synthase activity"/>
    <property type="evidence" value="ECO:0007669"/>
    <property type="project" value="UniProtKB-UniRule"/>
</dbReference>
<accession>A0A0F5I0K8</accession>
<dbReference type="Proteomes" id="UP000031563">
    <property type="component" value="Unassembled WGS sequence"/>
</dbReference>